<dbReference type="Pfam" id="PF01738">
    <property type="entry name" value="DLH"/>
    <property type="match status" value="1"/>
</dbReference>
<dbReference type="PANTHER" id="PTHR22946:SF0">
    <property type="entry name" value="DIENELACTONE HYDROLASE DOMAIN-CONTAINING PROTEIN"/>
    <property type="match status" value="1"/>
</dbReference>
<proteinExistence type="inferred from homology"/>
<name>A0AAW3T8H7_9MICO</name>
<feature type="domain" description="Dienelactone hydrolase" evidence="2">
    <location>
        <begin position="27"/>
        <end position="239"/>
    </location>
</feature>
<protein>
    <submittedName>
        <fullName evidence="3">Dienelactone hydrolase</fullName>
    </submittedName>
</protein>
<dbReference type="GO" id="GO:0016787">
    <property type="term" value="F:hydrolase activity"/>
    <property type="evidence" value="ECO:0007669"/>
    <property type="project" value="UniProtKB-KW"/>
</dbReference>
<sequence length="244" mass="25508">MQGDHLIGRDVEYSHGDTVMIGRSTAPATGGPHPGVVLVHDAFGLTEAMMRTSEEYAARGYAVLAADVWGSRTTPTDGAAIGSLIGGMVADRAEWAGRIAAAHRTLLARPDVDADRTAMVGWCFGGSSAIEFVRGGGAVRGIVSVHGGLDLLGDDWTTPTDARVLLCTGADDPMATPEMLFALQRGLDAVGADWEADVYSGTRHAFTNPDAALAGPPDVVGYHARSARRAHESAERFLADLLAP</sequence>
<keyword evidence="3" id="KW-0378">Hydrolase</keyword>
<comment type="caution">
    <text evidence="3">The sequence shown here is derived from an EMBL/GenBank/DDBJ whole genome shotgun (WGS) entry which is preliminary data.</text>
</comment>
<dbReference type="InterPro" id="IPR002925">
    <property type="entry name" value="Dienelactn_hydro"/>
</dbReference>
<dbReference type="EMBL" id="JACGXP010000003">
    <property type="protein sequence ID" value="MBA8991149.1"/>
    <property type="molecule type" value="Genomic_DNA"/>
</dbReference>
<dbReference type="InterPro" id="IPR050261">
    <property type="entry name" value="FrsA_esterase"/>
</dbReference>
<comment type="similarity">
    <text evidence="1">Belongs to the AB hydrolase superfamily.</text>
</comment>
<reference evidence="3 4" key="1">
    <citation type="submission" date="2020-07" db="EMBL/GenBank/DDBJ databases">
        <title>Above-ground endophytic microbial communities from plants in different locations in the United States.</title>
        <authorList>
            <person name="Frank C."/>
        </authorList>
    </citation>
    <scope>NUCLEOTIDE SEQUENCE [LARGE SCALE GENOMIC DNA]</scope>
    <source>
        <strain evidence="3 4">WPL5_2</strain>
    </source>
</reference>
<dbReference type="AlphaFoldDB" id="A0AAW3T8H7"/>
<evidence type="ECO:0000313" key="3">
    <source>
        <dbReference type="EMBL" id="MBA8991149.1"/>
    </source>
</evidence>
<accession>A0AAW3T8H7</accession>
<evidence type="ECO:0000313" key="4">
    <source>
        <dbReference type="Proteomes" id="UP000590225"/>
    </source>
</evidence>
<dbReference type="InterPro" id="IPR029058">
    <property type="entry name" value="AB_hydrolase_fold"/>
</dbReference>
<dbReference type="Gene3D" id="3.40.50.1820">
    <property type="entry name" value="alpha/beta hydrolase"/>
    <property type="match status" value="1"/>
</dbReference>
<dbReference type="SUPFAM" id="SSF53474">
    <property type="entry name" value="alpha/beta-Hydrolases"/>
    <property type="match status" value="1"/>
</dbReference>
<organism evidence="3 4">
    <name type="scientific">Curtobacterium pusillum</name>
    <dbReference type="NCBI Taxonomy" id="69373"/>
    <lineage>
        <taxon>Bacteria</taxon>
        <taxon>Bacillati</taxon>
        <taxon>Actinomycetota</taxon>
        <taxon>Actinomycetes</taxon>
        <taxon>Micrococcales</taxon>
        <taxon>Microbacteriaceae</taxon>
        <taxon>Curtobacterium</taxon>
    </lineage>
</organism>
<evidence type="ECO:0000256" key="1">
    <source>
        <dbReference type="ARBA" id="ARBA00008645"/>
    </source>
</evidence>
<evidence type="ECO:0000259" key="2">
    <source>
        <dbReference type="Pfam" id="PF01738"/>
    </source>
</evidence>
<dbReference type="RefSeq" id="WP_182516339.1">
    <property type="nucleotide sequence ID" value="NZ_JACGXP010000003.1"/>
</dbReference>
<gene>
    <name evidence="3" type="ORF">FHW23_002414</name>
</gene>
<dbReference type="Proteomes" id="UP000590225">
    <property type="component" value="Unassembled WGS sequence"/>
</dbReference>
<dbReference type="PANTHER" id="PTHR22946">
    <property type="entry name" value="DIENELACTONE HYDROLASE DOMAIN-CONTAINING PROTEIN-RELATED"/>
    <property type="match status" value="1"/>
</dbReference>